<dbReference type="Proteomes" id="UP000182284">
    <property type="component" value="Unassembled WGS sequence"/>
</dbReference>
<protein>
    <submittedName>
        <fullName evidence="1">Uncharacterized protein</fullName>
    </submittedName>
</protein>
<reference evidence="1 2" key="1">
    <citation type="submission" date="2016-10" db="EMBL/GenBank/DDBJ databases">
        <authorList>
            <person name="de Groot N.N."/>
        </authorList>
    </citation>
    <scope>NUCLEOTIDE SEQUENCE [LARGE SCALE GENOMIC DNA]</scope>
    <source>
        <strain evidence="1 2">DSM 27375</strain>
    </source>
</reference>
<proteinExistence type="predicted"/>
<dbReference type="AlphaFoldDB" id="A0A1G7S1P8"/>
<evidence type="ECO:0000313" key="1">
    <source>
        <dbReference type="EMBL" id="SDG16921.1"/>
    </source>
</evidence>
<accession>A0A1G7S1P8</accession>
<dbReference type="EMBL" id="FNBL01000013">
    <property type="protein sequence ID" value="SDG16921.1"/>
    <property type="molecule type" value="Genomic_DNA"/>
</dbReference>
<name>A0A1G7S1P8_9RHOB</name>
<evidence type="ECO:0000313" key="2">
    <source>
        <dbReference type="Proteomes" id="UP000182284"/>
    </source>
</evidence>
<organism evidence="1 2">
    <name type="scientific">Celeribacter baekdonensis</name>
    <dbReference type="NCBI Taxonomy" id="875171"/>
    <lineage>
        <taxon>Bacteria</taxon>
        <taxon>Pseudomonadati</taxon>
        <taxon>Pseudomonadota</taxon>
        <taxon>Alphaproteobacteria</taxon>
        <taxon>Rhodobacterales</taxon>
        <taxon>Roseobacteraceae</taxon>
        <taxon>Celeribacter</taxon>
    </lineage>
</organism>
<sequence length="94" mass="11025">MERSKLPQLQGRRFDVETLPHNTLKLVRQADNGPTYLRQSGRVAYVVMTEELFDELWPDSQRVWSLDEMPDRVDLLLQKGIQELLAGRSDDREK</sequence>
<gene>
    <name evidence="1" type="ORF">SAMN04488117_11347</name>
</gene>
<dbReference type="RefSeq" id="WP_074646482.1">
    <property type="nucleotide sequence ID" value="NZ_FNBL01000013.1"/>
</dbReference>
<dbReference type="OrthoDB" id="165038at2"/>